<accession>A0A0V0ZEF1</accession>
<proteinExistence type="predicted"/>
<protein>
    <submittedName>
        <fullName evidence="1">Uncharacterized protein</fullName>
    </submittedName>
</protein>
<organism evidence="1 2">
    <name type="scientific">Trichinella patagoniensis</name>
    <dbReference type="NCBI Taxonomy" id="990121"/>
    <lineage>
        <taxon>Eukaryota</taxon>
        <taxon>Metazoa</taxon>
        <taxon>Ecdysozoa</taxon>
        <taxon>Nematoda</taxon>
        <taxon>Enoplea</taxon>
        <taxon>Dorylaimia</taxon>
        <taxon>Trichinellida</taxon>
        <taxon>Trichinellidae</taxon>
        <taxon>Trichinella</taxon>
    </lineage>
</organism>
<comment type="caution">
    <text evidence="1">The sequence shown here is derived from an EMBL/GenBank/DDBJ whole genome shotgun (WGS) entry which is preliminary data.</text>
</comment>
<evidence type="ECO:0000313" key="1">
    <source>
        <dbReference type="EMBL" id="KRY10845.1"/>
    </source>
</evidence>
<name>A0A0V0ZEF1_9BILA</name>
<dbReference type="EMBL" id="JYDQ01000216">
    <property type="protein sequence ID" value="KRY10845.1"/>
    <property type="molecule type" value="Genomic_DNA"/>
</dbReference>
<keyword evidence="2" id="KW-1185">Reference proteome</keyword>
<reference evidence="1 2" key="1">
    <citation type="submission" date="2015-01" db="EMBL/GenBank/DDBJ databases">
        <title>Evolution of Trichinella species and genotypes.</title>
        <authorList>
            <person name="Korhonen P.K."/>
            <person name="Edoardo P."/>
            <person name="Giuseppe L.R."/>
            <person name="Gasser R.B."/>
        </authorList>
    </citation>
    <scope>NUCLEOTIDE SEQUENCE [LARGE SCALE GENOMIC DNA]</scope>
    <source>
        <strain evidence="1">ISS2496</strain>
    </source>
</reference>
<dbReference type="Proteomes" id="UP000054783">
    <property type="component" value="Unassembled WGS sequence"/>
</dbReference>
<evidence type="ECO:0000313" key="2">
    <source>
        <dbReference type="Proteomes" id="UP000054783"/>
    </source>
</evidence>
<sequence length="74" mass="8785">MKNGCPLAGYRCGMLMTTDHQYTKRSLWLPIYQFKGITLLLLSKINFSIFIKTFVEVINNKMRIVTEWFKEFIC</sequence>
<gene>
    <name evidence="1" type="ORF">T12_11582</name>
</gene>
<dbReference type="AlphaFoldDB" id="A0A0V0ZEF1"/>